<dbReference type="EMBL" id="CP002482">
    <property type="protein sequence ID" value="ADW71211.1"/>
    <property type="molecule type" value="Genomic_DNA"/>
</dbReference>
<evidence type="ECO:0000313" key="6">
    <source>
        <dbReference type="EMBL" id="ADW71211.1"/>
    </source>
</evidence>
<evidence type="ECO:0000256" key="3">
    <source>
        <dbReference type="ARBA" id="ARBA00023125"/>
    </source>
</evidence>
<evidence type="ECO:0000259" key="5">
    <source>
        <dbReference type="PROSITE" id="PS50931"/>
    </source>
</evidence>
<name>E8X6R1_GRATM</name>
<dbReference type="InterPro" id="IPR036388">
    <property type="entry name" value="WH-like_DNA-bd_sf"/>
</dbReference>
<dbReference type="Pfam" id="PF03466">
    <property type="entry name" value="LysR_substrate"/>
    <property type="match status" value="1"/>
</dbReference>
<dbReference type="GO" id="GO:0003700">
    <property type="term" value="F:DNA-binding transcription factor activity"/>
    <property type="evidence" value="ECO:0007669"/>
    <property type="project" value="InterPro"/>
</dbReference>
<evidence type="ECO:0000256" key="1">
    <source>
        <dbReference type="ARBA" id="ARBA00009437"/>
    </source>
</evidence>
<keyword evidence="2" id="KW-0805">Transcription regulation</keyword>
<geneLocation type="plasmid" evidence="6 7">
    <name>pACIX902</name>
</geneLocation>
<feature type="domain" description="HTH lysR-type" evidence="5">
    <location>
        <begin position="5"/>
        <end position="62"/>
    </location>
</feature>
<accession>E8X6R1</accession>
<dbReference type="Proteomes" id="UP000000343">
    <property type="component" value="Plasmid pACIX902"/>
</dbReference>
<evidence type="ECO:0000256" key="2">
    <source>
        <dbReference type="ARBA" id="ARBA00023015"/>
    </source>
</evidence>
<dbReference type="GO" id="GO:0032993">
    <property type="term" value="C:protein-DNA complex"/>
    <property type="evidence" value="ECO:0007669"/>
    <property type="project" value="TreeGrafter"/>
</dbReference>
<dbReference type="InterPro" id="IPR000847">
    <property type="entry name" value="LysR_HTH_N"/>
</dbReference>
<dbReference type="Gene3D" id="1.10.10.10">
    <property type="entry name" value="Winged helix-like DNA-binding domain superfamily/Winged helix DNA-binding domain"/>
    <property type="match status" value="1"/>
</dbReference>
<reference evidence="7" key="1">
    <citation type="submission" date="2011-01" db="EMBL/GenBank/DDBJ databases">
        <title>Complete sequence of plasmid2 of Acidobacterium sp. MP5ACTX9.</title>
        <authorList>
            <consortium name="US DOE Joint Genome Institute"/>
            <person name="Lucas S."/>
            <person name="Copeland A."/>
            <person name="Lapidus A."/>
            <person name="Cheng J.-F."/>
            <person name="Goodwin L."/>
            <person name="Pitluck S."/>
            <person name="Teshima H."/>
            <person name="Detter J.C."/>
            <person name="Han C."/>
            <person name="Tapia R."/>
            <person name="Land M."/>
            <person name="Hauser L."/>
            <person name="Kyrpides N."/>
            <person name="Ivanova N."/>
            <person name="Ovchinnikova G."/>
            <person name="Pagani I."/>
            <person name="Rawat S.R."/>
            <person name="Mannisto M."/>
            <person name="Haggblom M.M."/>
            <person name="Woyke T."/>
        </authorList>
    </citation>
    <scope>NUCLEOTIDE SEQUENCE [LARGE SCALE GENOMIC DNA]</scope>
    <source>
        <strain evidence="7">MP5ACTX9</strain>
        <plasmid evidence="7">Plasmid pACIX902</plasmid>
    </source>
</reference>
<dbReference type="Gene3D" id="3.40.190.10">
    <property type="entry name" value="Periplasmic binding protein-like II"/>
    <property type="match status" value="2"/>
</dbReference>
<keyword evidence="6" id="KW-0614">Plasmid</keyword>
<comment type="similarity">
    <text evidence="1">Belongs to the LysR transcriptional regulatory family.</text>
</comment>
<dbReference type="AlphaFoldDB" id="E8X6R1"/>
<dbReference type="RefSeq" id="WP_013582229.1">
    <property type="nucleotide sequence ID" value="NC_015065.1"/>
</dbReference>
<dbReference type="PRINTS" id="PR00039">
    <property type="entry name" value="HTHLYSR"/>
</dbReference>
<dbReference type="SUPFAM" id="SSF46785">
    <property type="entry name" value="Winged helix' DNA-binding domain"/>
    <property type="match status" value="1"/>
</dbReference>
<dbReference type="KEGG" id="acm:AciX9_3935"/>
<evidence type="ECO:0000313" key="7">
    <source>
        <dbReference type="Proteomes" id="UP000000343"/>
    </source>
</evidence>
<keyword evidence="3" id="KW-0238">DNA-binding</keyword>
<protein>
    <submittedName>
        <fullName evidence="6">Transcriptional regulator, LysR family</fullName>
    </submittedName>
</protein>
<dbReference type="SUPFAM" id="SSF53850">
    <property type="entry name" value="Periplasmic binding protein-like II"/>
    <property type="match status" value="1"/>
</dbReference>
<dbReference type="CDD" id="cd08414">
    <property type="entry name" value="PBP2_LTTR_aromatics_like"/>
    <property type="match status" value="1"/>
</dbReference>
<evidence type="ECO:0000256" key="4">
    <source>
        <dbReference type="ARBA" id="ARBA00023163"/>
    </source>
</evidence>
<dbReference type="InterPro" id="IPR005119">
    <property type="entry name" value="LysR_subst-bd"/>
</dbReference>
<dbReference type="PANTHER" id="PTHR30346:SF0">
    <property type="entry name" value="HCA OPERON TRANSCRIPTIONAL ACTIVATOR HCAR"/>
    <property type="match status" value="1"/>
</dbReference>
<gene>
    <name evidence="6" type="ordered locus">AciX9_3935</name>
</gene>
<keyword evidence="7" id="KW-1185">Reference proteome</keyword>
<dbReference type="PROSITE" id="PS50931">
    <property type="entry name" value="HTH_LYSR"/>
    <property type="match status" value="1"/>
</dbReference>
<keyword evidence="4" id="KW-0804">Transcription</keyword>
<dbReference type="Pfam" id="PF00126">
    <property type="entry name" value="HTH_1"/>
    <property type="match status" value="1"/>
</dbReference>
<sequence length="297" mass="32660">MRYFVELRHLRSFLAVAEALSFVRASERLHLSQPALTAQIQQLEEELGLLLFIRNKRSVRLSDAGVVFVDEARETLARAAKAIERVRKASLGEIGQLRIGFVSSAALEIVPKIVVAFQTRYPLVELDLINLRSSTQLEQLSANGLDVGFVRLPVNYKGLDFLPIHKEPFVVVLPVHHGLATKSKFSLGDLREERFVAYGRKWAPGFFDQIVSLCSAAGFTPNIVQETGEMYTAIALVAAGQGVAILPRSVVLAQGRGVVVKNLPGALRSEIAIAVKEGQQSRLVGNFISLARRPKIL</sequence>
<organism evidence="7">
    <name type="scientific">Granulicella tundricola (strain ATCC BAA-1859 / DSM 23138 / MP5ACTX9)</name>
    <dbReference type="NCBI Taxonomy" id="1198114"/>
    <lineage>
        <taxon>Bacteria</taxon>
        <taxon>Pseudomonadati</taxon>
        <taxon>Acidobacteriota</taxon>
        <taxon>Terriglobia</taxon>
        <taxon>Terriglobales</taxon>
        <taxon>Acidobacteriaceae</taxon>
        <taxon>Granulicella</taxon>
    </lineage>
</organism>
<proteinExistence type="inferred from homology"/>
<dbReference type="GO" id="GO:0003677">
    <property type="term" value="F:DNA binding"/>
    <property type="evidence" value="ECO:0007669"/>
    <property type="project" value="UniProtKB-KW"/>
</dbReference>
<dbReference type="FunFam" id="1.10.10.10:FF:000001">
    <property type="entry name" value="LysR family transcriptional regulator"/>
    <property type="match status" value="1"/>
</dbReference>
<dbReference type="HOGENOM" id="CLU_039613_6_4_0"/>
<dbReference type="PANTHER" id="PTHR30346">
    <property type="entry name" value="TRANSCRIPTIONAL DUAL REGULATOR HCAR-RELATED"/>
    <property type="match status" value="1"/>
</dbReference>
<dbReference type="InterPro" id="IPR036390">
    <property type="entry name" value="WH_DNA-bd_sf"/>
</dbReference>